<keyword evidence="2" id="KW-1185">Reference proteome</keyword>
<proteinExistence type="predicted"/>
<evidence type="ECO:0000313" key="2">
    <source>
        <dbReference type="Proteomes" id="UP000306113"/>
    </source>
</evidence>
<name>A0A4S3M4P3_9RHOB</name>
<dbReference type="EMBL" id="SSMD01000013">
    <property type="protein sequence ID" value="THD71302.1"/>
    <property type="molecule type" value="Genomic_DNA"/>
</dbReference>
<comment type="caution">
    <text evidence="1">The sequence shown here is derived from an EMBL/GenBank/DDBJ whole genome shotgun (WGS) entry which is preliminary data.</text>
</comment>
<dbReference type="OrthoDB" id="7838944at2"/>
<sequence>MTTRPLNPSNPTDDPVLLDEMRRAMRRQAFEHRAEADRLDALYAAIAGEKTTAAATISNDKPDMGEF</sequence>
<dbReference type="AlphaFoldDB" id="A0A4S3M4P3"/>
<reference evidence="1 2" key="1">
    <citation type="submission" date="2019-04" db="EMBL/GenBank/DDBJ databases">
        <title>Draft genome sequence of Youngimonas vesicularis.</title>
        <authorList>
            <person name="Hameed A."/>
        </authorList>
    </citation>
    <scope>NUCLEOTIDE SEQUENCE [LARGE SCALE GENOMIC DNA]</scope>
    <source>
        <strain evidence="1 2">CC-AMW-E</strain>
    </source>
</reference>
<dbReference type="Proteomes" id="UP000306113">
    <property type="component" value="Unassembled WGS sequence"/>
</dbReference>
<dbReference type="RefSeq" id="WP_136340705.1">
    <property type="nucleotide sequence ID" value="NZ_SSMD01000013.1"/>
</dbReference>
<gene>
    <name evidence="1" type="ORF">E7681_18295</name>
</gene>
<accession>A0A4S3M4P3</accession>
<evidence type="ECO:0000313" key="1">
    <source>
        <dbReference type="EMBL" id="THD71302.1"/>
    </source>
</evidence>
<protein>
    <submittedName>
        <fullName evidence="1">Uncharacterized protein</fullName>
    </submittedName>
</protein>
<organism evidence="1 2">
    <name type="scientific">Thalassobius vesicularis</name>
    <dbReference type="NCBI Taxonomy" id="1294297"/>
    <lineage>
        <taxon>Bacteria</taxon>
        <taxon>Pseudomonadati</taxon>
        <taxon>Pseudomonadota</taxon>
        <taxon>Alphaproteobacteria</taxon>
        <taxon>Rhodobacterales</taxon>
        <taxon>Roseobacteraceae</taxon>
        <taxon>Thalassovita</taxon>
    </lineage>
</organism>